<dbReference type="PANTHER" id="PTHR11693:SF22">
    <property type="entry name" value="ATP SYNTHASE SUBUNIT GAMMA, MITOCHONDRIAL"/>
    <property type="match status" value="1"/>
</dbReference>
<sequence>MPSLQSLRRKIAAFKNTQKITKAMKMVAAAKLKRSQDRILAARPYAHKMRGVLGNLSQRVNRAAHPLLQKREGRKVEVLVITSDRGLCGAFNGNIVRKSAEFLRQCEARGLHVNLSIVGRKGRDYFRRRAWPIRQEWTGVFDKLSFEHALDIGGDLTDNFIKGTFDELYVVYNEFKSAIQQRVIVEKLFPIDPAVEFGMPQTESAVGGSYLYEPDEGDLLNALVPKHFQVQTYRILLESAAAEHGARMAAMDGATRNAGQLIKKVTLYYNKTRQAAITKELMDIVGGAEALK</sequence>
<evidence type="ECO:0000256" key="6">
    <source>
        <dbReference type="ARBA" id="ARBA00023065"/>
    </source>
</evidence>
<evidence type="ECO:0000256" key="4">
    <source>
        <dbReference type="ARBA" id="ARBA00022448"/>
    </source>
</evidence>
<evidence type="ECO:0000256" key="1">
    <source>
        <dbReference type="ARBA" id="ARBA00003456"/>
    </source>
</evidence>
<evidence type="ECO:0000256" key="10">
    <source>
        <dbReference type="HAMAP-Rule" id="MF_00815"/>
    </source>
</evidence>
<dbReference type="OrthoDB" id="9812769at2"/>
<protein>
    <recommendedName>
        <fullName evidence="10">ATP synthase gamma chain</fullName>
    </recommendedName>
    <alternativeName>
        <fullName evidence="10">ATP synthase F1 sector gamma subunit</fullName>
    </alternativeName>
    <alternativeName>
        <fullName evidence="10">F-ATPase gamma subunit</fullName>
    </alternativeName>
</protein>
<dbReference type="Gene3D" id="3.40.1380.10">
    <property type="match status" value="1"/>
</dbReference>
<keyword evidence="12" id="KW-1185">Reference proteome</keyword>
<proteinExistence type="inferred from homology"/>
<dbReference type="PATRIC" id="fig|42253.5.peg.287"/>
<dbReference type="SUPFAM" id="SSF52943">
    <property type="entry name" value="ATP synthase (F1-ATPase), gamma subunit"/>
    <property type="match status" value="1"/>
</dbReference>
<comment type="similarity">
    <text evidence="3 10">Belongs to the ATPase gamma chain family.</text>
</comment>
<dbReference type="Proteomes" id="UP000069205">
    <property type="component" value="Chromosome"/>
</dbReference>
<dbReference type="NCBIfam" id="TIGR01146">
    <property type="entry name" value="ATPsyn_F1gamma"/>
    <property type="match status" value="1"/>
</dbReference>
<evidence type="ECO:0000256" key="7">
    <source>
        <dbReference type="ARBA" id="ARBA00023136"/>
    </source>
</evidence>
<dbReference type="PROSITE" id="PS00153">
    <property type="entry name" value="ATPASE_GAMMA"/>
    <property type="match status" value="1"/>
</dbReference>
<dbReference type="KEGG" id="nmv:NITMOv2_0298"/>
<keyword evidence="9 10" id="KW-0066">ATP synthesis</keyword>
<dbReference type="GO" id="GO:0005524">
    <property type="term" value="F:ATP binding"/>
    <property type="evidence" value="ECO:0007669"/>
    <property type="project" value="UniProtKB-UniRule"/>
</dbReference>
<comment type="function">
    <text evidence="1 10">Produces ATP from ADP in the presence of a proton gradient across the membrane. The gamma chain is believed to be important in regulating ATPase activity and the flow of protons through the CF(0) complex.</text>
</comment>
<dbReference type="InterPro" id="IPR035968">
    <property type="entry name" value="ATP_synth_F1_ATPase_gsu"/>
</dbReference>
<evidence type="ECO:0000256" key="8">
    <source>
        <dbReference type="ARBA" id="ARBA00023196"/>
    </source>
</evidence>
<evidence type="ECO:0000313" key="11">
    <source>
        <dbReference type="EMBL" id="ALA56736.1"/>
    </source>
</evidence>
<dbReference type="Pfam" id="PF00231">
    <property type="entry name" value="ATP-synt"/>
    <property type="match status" value="1"/>
</dbReference>
<organism evidence="11 12">
    <name type="scientific">Nitrospira moscoviensis</name>
    <dbReference type="NCBI Taxonomy" id="42253"/>
    <lineage>
        <taxon>Bacteria</taxon>
        <taxon>Pseudomonadati</taxon>
        <taxon>Nitrospirota</taxon>
        <taxon>Nitrospiria</taxon>
        <taxon>Nitrospirales</taxon>
        <taxon>Nitrospiraceae</taxon>
        <taxon>Nitrospira</taxon>
    </lineage>
</organism>
<dbReference type="CDD" id="cd12151">
    <property type="entry name" value="F1-ATPase_gamma"/>
    <property type="match status" value="1"/>
</dbReference>
<keyword evidence="8 10" id="KW-0139">CF(1)</keyword>
<dbReference type="GO" id="GO:0005886">
    <property type="term" value="C:plasma membrane"/>
    <property type="evidence" value="ECO:0007669"/>
    <property type="project" value="UniProtKB-SubCell"/>
</dbReference>
<dbReference type="PANTHER" id="PTHR11693">
    <property type="entry name" value="ATP SYNTHASE GAMMA CHAIN"/>
    <property type="match status" value="1"/>
</dbReference>
<dbReference type="GO" id="GO:0046933">
    <property type="term" value="F:proton-transporting ATP synthase activity, rotational mechanism"/>
    <property type="evidence" value="ECO:0007669"/>
    <property type="project" value="UniProtKB-UniRule"/>
</dbReference>
<reference evidence="11 12" key="1">
    <citation type="journal article" date="2015" name="Proc. Natl. Acad. Sci. U.S.A.">
        <title>Expanded metabolic versatility of ubiquitous nitrite-oxidizing bacteria from the genus Nitrospira.</title>
        <authorList>
            <person name="Koch H."/>
            <person name="Lucker S."/>
            <person name="Albertsen M."/>
            <person name="Kitzinger K."/>
            <person name="Herbold C."/>
            <person name="Spieck E."/>
            <person name="Nielsen P.H."/>
            <person name="Wagner M."/>
            <person name="Daims H."/>
        </authorList>
    </citation>
    <scope>NUCLEOTIDE SEQUENCE [LARGE SCALE GENOMIC DNA]</scope>
    <source>
        <strain evidence="11 12">NSP M-1</strain>
    </source>
</reference>
<evidence type="ECO:0000256" key="3">
    <source>
        <dbReference type="ARBA" id="ARBA00007681"/>
    </source>
</evidence>
<comment type="subcellular location">
    <subcellularLocation>
        <location evidence="10">Cell membrane</location>
        <topology evidence="10">Peripheral membrane protein</topology>
    </subcellularLocation>
    <subcellularLocation>
        <location evidence="2">Membrane</location>
        <topology evidence="2">Peripheral membrane protein</topology>
    </subcellularLocation>
</comment>
<keyword evidence="6 10" id="KW-0406">Ion transport</keyword>
<dbReference type="InterPro" id="IPR023632">
    <property type="entry name" value="ATP_synth_F1_gsu_CS"/>
</dbReference>
<evidence type="ECO:0000256" key="5">
    <source>
        <dbReference type="ARBA" id="ARBA00022781"/>
    </source>
</evidence>
<dbReference type="AlphaFoldDB" id="A0A0K2G6Y5"/>
<comment type="subunit">
    <text evidence="10">F-type ATPases have 2 components, CF(1) - the catalytic core - and CF(0) - the membrane proton channel. CF(1) has five subunits: alpha(3), beta(3), gamma(1), delta(1), epsilon(1). CF(0) has three main subunits: a, b and c.</text>
</comment>
<dbReference type="STRING" id="42253.NITMOv2_0298"/>
<evidence type="ECO:0000313" key="12">
    <source>
        <dbReference type="Proteomes" id="UP000069205"/>
    </source>
</evidence>
<keyword evidence="5 10" id="KW-0375">Hydrogen ion transport</keyword>
<dbReference type="InterPro" id="IPR000131">
    <property type="entry name" value="ATP_synth_F1_gsu"/>
</dbReference>
<name>A0A0K2G6Y5_NITMO</name>
<dbReference type="GO" id="GO:0016787">
    <property type="term" value="F:hydrolase activity"/>
    <property type="evidence" value="ECO:0007669"/>
    <property type="project" value="UniProtKB-KW"/>
</dbReference>
<dbReference type="HAMAP" id="MF_00815">
    <property type="entry name" value="ATP_synth_gamma_bact"/>
    <property type="match status" value="1"/>
</dbReference>
<evidence type="ECO:0000256" key="9">
    <source>
        <dbReference type="ARBA" id="ARBA00023310"/>
    </source>
</evidence>
<dbReference type="EMBL" id="CP011801">
    <property type="protein sequence ID" value="ALA56736.1"/>
    <property type="molecule type" value="Genomic_DNA"/>
</dbReference>
<keyword evidence="4 10" id="KW-0813">Transport</keyword>
<keyword evidence="11" id="KW-0378">Hydrolase</keyword>
<accession>A0A0K2G6Y5</accession>
<keyword evidence="7 10" id="KW-0472">Membrane</keyword>
<dbReference type="Gene3D" id="1.10.287.80">
    <property type="entry name" value="ATP synthase, gamma subunit, helix hairpin domain"/>
    <property type="match status" value="2"/>
</dbReference>
<keyword evidence="10" id="KW-1003">Cell membrane</keyword>
<dbReference type="GO" id="GO:0045259">
    <property type="term" value="C:proton-transporting ATP synthase complex"/>
    <property type="evidence" value="ECO:0007669"/>
    <property type="project" value="UniProtKB-KW"/>
</dbReference>
<dbReference type="RefSeq" id="WP_053378178.1">
    <property type="nucleotide sequence ID" value="NZ_CP011801.1"/>
</dbReference>
<evidence type="ECO:0000256" key="2">
    <source>
        <dbReference type="ARBA" id="ARBA00004170"/>
    </source>
</evidence>
<dbReference type="GO" id="GO:0042777">
    <property type="term" value="P:proton motive force-driven plasma membrane ATP synthesis"/>
    <property type="evidence" value="ECO:0007669"/>
    <property type="project" value="UniProtKB-UniRule"/>
</dbReference>
<dbReference type="PRINTS" id="PR00126">
    <property type="entry name" value="ATPASEGAMMA"/>
</dbReference>
<gene>
    <name evidence="10 11" type="primary">atpG</name>
    <name evidence="11" type="ORF">NITMOv2_0298</name>
</gene>